<dbReference type="AlphaFoldDB" id="K2G3P5"/>
<evidence type="ECO:0000313" key="1">
    <source>
        <dbReference type="EMBL" id="EKE28947.1"/>
    </source>
</evidence>
<proteinExistence type="predicted"/>
<dbReference type="EMBL" id="AMFJ01000263">
    <property type="protein sequence ID" value="EKE28947.1"/>
    <property type="molecule type" value="Genomic_DNA"/>
</dbReference>
<gene>
    <name evidence="1" type="ORF">ACD_2C00263G0013</name>
</gene>
<protein>
    <submittedName>
        <fullName evidence="1">Uncharacterized protein</fullName>
    </submittedName>
</protein>
<organism evidence="1">
    <name type="scientific">uncultured bacterium</name>
    <name type="common">gcode 4</name>
    <dbReference type="NCBI Taxonomy" id="1234023"/>
    <lineage>
        <taxon>Bacteria</taxon>
        <taxon>environmental samples</taxon>
    </lineage>
</organism>
<sequence length="52" mass="5956">MKDKRWNNRPNNRINIQQNLKTIPEFPGLFVLSSSIPSSTQPLCPEHYSNGS</sequence>
<name>K2G3P5_9BACT</name>
<comment type="caution">
    <text evidence="1">The sequence shown here is derived from an EMBL/GenBank/DDBJ whole genome shotgun (WGS) entry which is preliminary data.</text>
</comment>
<accession>K2G3P5</accession>
<reference evidence="1" key="1">
    <citation type="journal article" date="2012" name="Science">
        <title>Fermentation, hydrogen, and sulfur metabolism in multiple uncultivated bacterial phyla.</title>
        <authorList>
            <person name="Wrighton K.C."/>
            <person name="Thomas B.C."/>
            <person name="Sharon I."/>
            <person name="Miller C.S."/>
            <person name="Castelle C.J."/>
            <person name="VerBerkmoes N.C."/>
            <person name="Wilkins M.J."/>
            <person name="Hettich R.L."/>
            <person name="Lipton M.S."/>
            <person name="Williams K.H."/>
            <person name="Long P.E."/>
            <person name="Banfield J.F."/>
        </authorList>
    </citation>
    <scope>NUCLEOTIDE SEQUENCE [LARGE SCALE GENOMIC DNA]</scope>
</reference>